<organism evidence="2 3">
    <name type="scientific">Chlorella sorokiniana</name>
    <name type="common">Freshwater green alga</name>
    <dbReference type="NCBI Taxonomy" id="3076"/>
    <lineage>
        <taxon>Eukaryota</taxon>
        <taxon>Viridiplantae</taxon>
        <taxon>Chlorophyta</taxon>
        <taxon>core chlorophytes</taxon>
        <taxon>Trebouxiophyceae</taxon>
        <taxon>Chlorellales</taxon>
        <taxon>Chlorellaceae</taxon>
        <taxon>Chlorella clade</taxon>
        <taxon>Chlorella</taxon>
    </lineage>
</organism>
<reference evidence="2 3" key="1">
    <citation type="journal article" date="2018" name="Plant J.">
        <title>Genome sequences of Chlorella sorokiniana UTEX 1602 and Micractinium conductrix SAG 241.80: implications to maltose excretion by a green alga.</title>
        <authorList>
            <person name="Arriola M.B."/>
            <person name="Velmurugan N."/>
            <person name="Zhang Y."/>
            <person name="Plunkett M.H."/>
            <person name="Hondzo H."/>
            <person name="Barney B.M."/>
        </authorList>
    </citation>
    <scope>NUCLEOTIDE SEQUENCE [LARGE SCALE GENOMIC DNA]</scope>
    <source>
        <strain evidence="3">UTEX 1602</strain>
    </source>
</reference>
<dbReference type="Proteomes" id="UP000239899">
    <property type="component" value="Unassembled WGS sequence"/>
</dbReference>
<accession>A0A2P6TPW3</accession>
<feature type="region of interest" description="Disordered" evidence="1">
    <location>
        <begin position="47"/>
        <end position="84"/>
    </location>
</feature>
<feature type="compositionally biased region" description="Low complexity" evidence="1">
    <location>
        <begin position="106"/>
        <end position="122"/>
    </location>
</feature>
<feature type="compositionally biased region" description="Low complexity" evidence="1">
    <location>
        <begin position="75"/>
        <end position="84"/>
    </location>
</feature>
<comment type="caution">
    <text evidence="2">The sequence shown here is derived from an EMBL/GenBank/DDBJ whole genome shotgun (WGS) entry which is preliminary data.</text>
</comment>
<evidence type="ECO:0000256" key="1">
    <source>
        <dbReference type="SAM" id="MobiDB-lite"/>
    </source>
</evidence>
<sequence>MPRKELLVAGFRHVRQVAKSAAARKQAAKLYGGVQKHVHTAPVLPAKAGAAAPAPPKAPTASQQLKAAQQRGRDAPSFAAAGAASPAPAAPTGLFSSLRGAAAALLRPAQQQQQGSPSFAASPLWGRSAAPAGPPPPAAREAAAAAAVAAAAAAPKVATALKSNPLWKWAQLGAAPQAPAAPAAEQPQLQAALKQYAKLGGGGAPPRAAKPAATSSLTKAAALLKYAKLPK</sequence>
<dbReference type="AlphaFoldDB" id="A0A2P6TPW3"/>
<name>A0A2P6TPW3_CHLSO</name>
<keyword evidence="3" id="KW-1185">Reference proteome</keyword>
<feature type="region of interest" description="Disordered" evidence="1">
    <location>
        <begin position="106"/>
        <end position="138"/>
    </location>
</feature>
<evidence type="ECO:0000313" key="2">
    <source>
        <dbReference type="EMBL" id="PRW56068.1"/>
    </source>
</evidence>
<protein>
    <submittedName>
        <fullName evidence="2">Uncharacterized protein</fullName>
    </submittedName>
</protein>
<proteinExistence type="predicted"/>
<dbReference type="EMBL" id="LHPG02000009">
    <property type="protein sequence ID" value="PRW56068.1"/>
    <property type="molecule type" value="Genomic_DNA"/>
</dbReference>
<gene>
    <name evidence="2" type="ORF">C2E21_4900</name>
</gene>
<evidence type="ECO:0000313" key="3">
    <source>
        <dbReference type="Proteomes" id="UP000239899"/>
    </source>
</evidence>